<name>A0A086AD94_9FLAO</name>
<dbReference type="STRING" id="445961.IW15_04300"/>
<proteinExistence type="predicted"/>
<protein>
    <submittedName>
        <fullName evidence="1">Uncharacterized protein</fullName>
    </submittedName>
</protein>
<dbReference type="EMBL" id="JPRH01000001">
    <property type="protein sequence ID" value="KFF14658.1"/>
    <property type="molecule type" value="Genomic_DNA"/>
</dbReference>
<dbReference type="AlphaFoldDB" id="A0A086AD94"/>
<organism evidence="1 2">
    <name type="scientific">Chryseobacterium soli</name>
    <dbReference type="NCBI Taxonomy" id="445961"/>
    <lineage>
        <taxon>Bacteria</taxon>
        <taxon>Pseudomonadati</taxon>
        <taxon>Bacteroidota</taxon>
        <taxon>Flavobacteriia</taxon>
        <taxon>Flavobacteriales</taxon>
        <taxon>Weeksellaceae</taxon>
        <taxon>Chryseobacterium group</taxon>
        <taxon>Chryseobacterium</taxon>
    </lineage>
</organism>
<dbReference type="Proteomes" id="UP000028705">
    <property type="component" value="Unassembled WGS sequence"/>
</dbReference>
<reference evidence="1 2" key="1">
    <citation type="submission" date="2014-07" db="EMBL/GenBank/DDBJ databases">
        <title>Genome of Chryseobacterium soli DSM 19298.</title>
        <authorList>
            <person name="Stropko S.J."/>
            <person name="Pipes S.E."/>
            <person name="Newman J."/>
        </authorList>
    </citation>
    <scope>NUCLEOTIDE SEQUENCE [LARGE SCALE GENOMIC DNA]</scope>
    <source>
        <strain evidence="1 2">DSM 19298</strain>
    </source>
</reference>
<accession>A0A086AD94</accession>
<evidence type="ECO:0000313" key="2">
    <source>
        <dbReference type="Proteomes" id="UP000028705"/>
    </source>
</evidence>
<gene>
    <name evidence="1" type="ORF">IW15_04300</name>
</gene>
<sequence>MKKIIIASLLLMMMCCKEENKETIVPVADIPKEKVVSEGKTNESEETKKWLVTSIEKFFKTDLSTMDKAMQDITTKDYYEYKTDATNVDMDVDGSLTLKEFQDKWKDKFNTKYAGINTGFLISAQDWVHIEVSKCELAAISGDDAFVFDVELRDEGGKAFFDRKIGVVKKGNKFLIADVIEKE</sequence>
<keyword evidence="2" id="KW-1185">Reference proteome</keyword>
<comment type="caution">
    <text evidence="1">The sequence shown here is derived from an EMBL/GenBank/DDBJ whole genome shotgun (WGS) entry which is preliminary data.</text>
</comment>
<dbReference type="eggNOG" id="ENOG5032Z3U">
    <property type="taxonomic scope" value="Bacteria"/>
</dbReference>
<evidence type="ECO:0000313" key="1">
    <source>
        <dbReference type="EMBL" id="KFF14658.1"/>
    </source>
</evidence>
<dbReference type="RefSeq" id="WP_034709469.1">
    <property type="nucleotide sequence ID" value="NZ_JPRH01000001.1"/>
</dbReference>